<organism evidence="1 2">
    <name type="scientific">Setaria viridis</name>
    <name type="common">Green bristlegrass</name>
    <name type="synonym">Setaria italica subsp. viridis</name>
    <dbReference type="NCBI Taxonomy" id="4556"/>
    <lineage>
        <taxon>Eukaryota</taxon>
        <taxon>Viridiplantae</taxon>
        <taxon>Streptophyta</taxon>
        <taxon>Embryophyta</taxon>
        <taxon>Tracheophyta</taxon>
        <taxon>Spermatophyta</taxon>
        <taxon>Magnoliopsida</taxon>
        <taxon>Liliopsida</taxon>
        <taxon>Poales</taxon>
        <taxon>Poaceae</taxon>
        <taxon>PACMAD clade</taxon>
        <taxon>Panicoideae</taxon>
        <taxon>Panicodae</taxon>
        <taxon>Paniceae</taxon>
        <taxon>Cenchrinae</taxon>
        <taxon>Setaria</taxon>
    </lineage>
</organism>
<dbReference type="Proteomes" id="UP000298652">
    <property type="component" value="Chromosome 7"/>
</dbReference>
<dbReference type="AlphaFoldDB" id="A0A4U6TRM5"/>
<keyword evidence="2" id="KW-1185">Reference proteome</keyword>
<dbReference type="EMBL" id="CM016558">
    <property type="protein sequence ID" value="TKW04064.1"/>
    <property type="molecule type" value="Genomic_DNA"/>
</dbReference>
<accession>A0A4U6TRM5</accession>
<evidence type="ECO:0000313" key="1">
    <source>
        <dbReference type="EMBL" id="TKW04064.1"/>
    </source>
</evidence>
<dbReference type="OMA" id="CWLLERC"/>
<protein>
    <recommendedName>
        <fullName evidence="3">Cysteine-rich transmembrane CYSTM domain-containing protein</fullName>
    </recommendedName>
</protein>
<sequence length="118" mass="12962">MDYSMPGSKDSYSPQGKIDPFNPQVLLLHNLYPHAQPGLYPPPQAPAANPQGGYQYQYQDYSGGAEQPPYSYGRTWPGQPAPSDAGPFYYQDDADCITFLGGCLAGLCCCWLLERCCI</sequence>
<gene>
    <name evidence="1" type="ORF">SEVIR_7G085200v2</name>
</gene>
<name>A0A4U6TRM5_SETVI</name>
<proteinExistence type="predicted"/>
<evidence type="ECO:0000313" key="2">
    <source>
        <dbReference type="Proteomes" id="UP000298652"/>
    </source>
</evidence>
<evidence type="ECO:0008006" key="3">
    <source>
        <dbReference type="Google" id="ProtNLM"/>
    </source>
</evidence>
<dbReference type="Gramene" id="TKW04064">
    <property type="protein sequence ID" value="TKW04064"/>
    <property type="gene ID" value="SEVIR_7G085200v2"/>
</dbReference>
<reference evidence="1" key="1">
    <citation type="submission" date="2019-03" db="EMBL/GenBank/DDBJ databases">
        <title>WGS assembly of Setaria viridis.</title>
        <authorList>
            <person name="Huang P."/>
            <person name="Jenkins J."/>
            <person name="Grimwood J."/>
            <person name="Barry K."/>
            <person name="Healey A."/>
            <person name="Mamidi S."/>
            <person name="Sreedasyam A."/>
            <person name="Shu S."/>
            <person name="Feldman M."/>
            <person name="Wu J."/>
            <person name="Yu Y."/>
            <person name="Chen C."/>
            <person name="Johnson J."/>
            <person name="Rokhsar D."/>
            <person name="Baxter I."/>
            <person name="Schmutz J."/>
            <person name="Brutnell T."/>
            <person name="Kellogg E."/>
        </authorList>
    </citation>
    <scope>NUCLEOTIDE SEQUENCE [LARGE SCALE GENOMIC DNA]</scope>
</reference>